<dbReference type="InterPro" id="IPR008557">
    <property type="entry name" value="PhoX"/>
</dbReference>
<dbReference type="PANTHER" id="PTHR35399">
    <property type="entry name" value="SLR8030 PROTEIN"/>
    <property type="match status" value="1"/>
</dbReference>
<reference evidence="3" key="1">
    <citation type="journal article" date="2014" name="Int. J. Syst. Evol. Microbiol.">
        <title>Complete genome sequence of Corynebacterium casei LMG S-19264T (=DSM 44701T), isolated from a smear-ripened cheese.</title>
        <authorList>
            <consortium name="US DOE Joint Genome Institute (JGI-PGF)"/>
            <person name="Walter F."/>
            <person name="Albersmeier A."/>
            <person name="Kalinowski J."/>
            <person name="Ruckert C."/>
        </authorList>
    </citation>
    <scope>NUCLEOTIDE SEQUENCE</scope>
    <source>
        <strain evidence="3">KCTC 42651</strain>
    </source>
</reference>
<dbReference type="Pfam" id="PF05787">
    <property type="entry name" value="PhoX"/>
    <property type="match status" value="1"/>
</dbReference>
<sequence>MQRLDMQHRLDEFDNRAAAMEAADDVGSNPSSAATMGDLVARRFGRRDLLRGALVAGALAAVGGPAAIFGPSKAQAAPKSRYVFEEISHGVDETHHVAEGYDADILVRWGDPLFADSPDFDPANQTEASQLRQFGYNNDFIGFHRLSDDRAVLCVNHEYTNEELMFPGIGRQDKKGFADMTAALVAVEMAAHGGTVVEIVRRDGKWAVDTAGRLNRRITPKTPMVLTGPAAGDDRLKTSADGTGTQVLGTINNCAGGITPWGTYLMAEENFNGYFWGGKDAAAAHPHATSLKRYGIPGGWYNWGEHDTRFDIAKEPNEPFRFGWVVEVDIMDPASTPKKRTALGRMKHEGAETIVNKDGKVVVYCGDDERFDYVYKFVTNGSYNPADRAANMDLLDEGTLYVAKFDADGGVEWLPLVHGQGPLTAANGFRSQADVLIDTRLAADALGATPMDRPEDVEANPVTGKVYVILTNNSKRKADQVDGPNPRAQNLWGQVLEITPDGGDHASTKGSWDLVVQAGDPADPEVKAVWNPATSANGWFACPDNCAVDPEGRLWISTDQGGSWKKASGTADGVWALETEGEGRGTGKHFFRCPVGAEMCGPRFADDMQALFVAVQHVAADGTKHWEPFGRESTYDDPATRWPDFDPKLPPRPSVVMITRKGGGKIAV</sequence>
<name>A0A919CRJ6_9PROT</name>
<evidence type="ECO:0000313" key="3">
    <source>
        <dbReference type="EMBL" id="GHD58158.1"/>
    </source>
</evidence>
<keyword evidence="4" id="KW-1185">Reference proteome</keyword>
<dbReference type="PANTHER" id="PTHR35399:SF2">
    <property type="entry name" value="DUF839 DOMAIN-CONTAINING PROTEIN"/>
    <property type="match status" value="1"/>
</dbReference>
<dbReference type="PROSITE" id="PS51318">
    <property type="entry name" value="TAT"/>
    <property type="match status" value="1"/>
</dbReference>
<dbReference type="InterPro" id="IPR006311">
    <property type="entry name" value="TAT_signal"/>
</dbReference>
<keyword evidence="2" id="KW-1133">Transmembrane helix</keyword>
<dbReference type="EMBL" id="BMZS01000010">
    <property type="protein sequence ID" value="GHD58158.1"/>
    <property type="molecule type" value="Genomic_DNA"/>
</dbReference>
<dbReference type="AlphaFoldDB" id="A0A919CRJ6"/>
<comment type="caution">
    <text evidence="3">The sequence shown here is derived from an EMBL/GenBank/DDBJ whole genome shotgun (WGS) entry which is preliminary data.</text>
</comment>
<feature type="region of interest" description="Disordered" evidence="1">
    <location>
        <begin position="629"/>
        <end position="648"/>
    </location>
</feature>
<gene>
    <name evidence="3" type="ORF">GCM10017083_40700</name>
</gene>
<proteinExistence type="predicted"/>
<keyword evidence="2" id="KW-0472">Membrane</keyword>
<feature type="transmembrane region" description="Helical" evidence="2">
    <location>
        <begin position="49"/>
        <end position="70"/>
    </location>
</feature>
<evidence type="ECO:0000313" key="4">
    <source>
        <dbReference type="Proteomes" id="UP000630353"/>
    </source>
</evidence>
<evidence type="ECO:0000256" key="2">
    <source>
        <dbReference type="SAM" id="Phobius"/>
    </source>
</evidence>
<dbReference type="RefSeq" id="WP_189993058.1">
    <property type="nucleotide sequence ID" value="NZ_BMZS01000010.1"/>
</dbReference>
<protein>
    <submittedName>
        <fullName evidence="3">dTDP-glucose 4,6-dehydratase</fullName>
    </submittedName>
</protein>
<evidence type="ECO:0000256" key="1">
    <source>
        <dbReference type="SAM" id="MobiDB-lite"/>
    </source>
</evidence>
<organism evidence="3 4">
    <name type="scientific">Thalassobaculum fulvum</name>
    <dbReference type="NCBI Taxonomy" id="1633335"/>
    <lineage>
        <taxon>Bacteria</taxon>
        <taxon>Pseudomonadati</taxon>
        <taxon>Pseudomonadota</taxon>
        <taxon>Alphaproteobacteria</taxon>
        <taxon>Rhodospirillales</taxon>
        <taxon>Thalassobaculaceae</taxon>
        <taxon>Thalassobaculum</taxon>
    </lineage>
</organism>
<dbReference type="SUPFAM" id="SSF101898">
    <property type="entry name" value="NHL repeat"/>
    <property type="match status" value="1"/>
</dbReference>
<reference evidence="3" key="2">
    <citation type="submission" date="2020-09" db="EMBL/GenBank/DDBJ databases">
        <authorList>
            <person name="Sun Q."/>
            <person name="Kim S."/>
        </authorList>
    </citation>
    <scope>NUCLEOTIDE SEQUENCE</scope>
    <source>
        <strain evidence="3">KCTC 42651</strain>
    </source>
</reference>
<accession>A0A919CRJ6</accession>
<dbReference type="Proteomes" id="UP000630353">
    <property type="component" value="Unassembled WGS sequence"/>
</dbReference>
<keyword evidence="2" id="KW-0812">Transmembrane</keyword>